<dbReference type="PANTHER" id="PTHR30614:SF20">
    <property type="entry name" value="GLUTAMINE TRANSPORT SYSTEM PERMEASE PROTEIN GLNP"/>
    <property type="match status" value="1"/>
</dbReference>
<evidence type="ECO:0000256" key="2">
    <source>
        <dbReference type="ARBA" id="ARBA00004429"/>
    </source>
</evidence>
<sequence>MQRTRYKPVLLDYILLVLIGGGIVYFYWQLENELQYEWSWSTIPQFLVKNTKGNWEPNFLLEGLFTTIRLSIWATLLASVVGILMGLARVSQSHFWRMVSRTYVEIVRNMPPIVLIFISYFFLSAQLTHFLALDSAVQNMPEWLHSIVSVLFSKPSQFTQFITGVITLGLYEGAYITEIVRGGINSVQRGQWEASASLGFNRFDQLRLVVLPQALKVIVPPLAGQFISTIKDSAILSVISIQELTFQGLELMASTYLVFEIWTTITLMYLMLTLGCSLLSRWVERALEWKN</sequence>
<evidence type="ECO:0000256" key="9">
    <source>
        <dbReference type="ARBA" id="ARBA00023136"/>
    </source>
</evidence>
<dbReference type="GO" id="GO:0043190">
    <property type="term" value="C:ATP-binding cassette (ABC) transporter complex"/>
    <property type="evidence" value="ECO:0007669"/>
    <property type="project" value="InterPro"/>
</dbReference>
<dbReference type="CDD" id="cd06261">
    <property type="entry name" value="TM_PBP2"/>
    <property type="match status" value="1"/>
</dbReference>
<evidence type="ECO:0000256" key="1">
    <source>
        <dbReference type="ARBA" id="ARBA00003159"/>
    </source>
</evidence>
<dbReference type="EMBL" id="JXMS01000016">
    <property type="protein sequence ID" value="OBQ50226.1"/>
    <property type="molecule type" value="Genomic_DNA"/>
</dbReference>
<dbReference type="InterPro" id="IPR043429">
    <property type="entry name" value="ArtM/GltK/GlnP/TcyL/YhdX-like"/>
</dbReference>
<reference evidence="12 13" key="1">
    <citation type="submission" date="2015-01" db="EMBL/GenBank/DDBJ databases">
        <title>Desulfovibrio sp. JC271 draft genome sequence.</title>
        <authorList>
            <person name="Shivani Y."/>
            <person name="Subhash Y."/>
            <person name="Sasikala C."/>
            <person name="Ramana C.V."/>
        </authorList>
    </citation>
    <scope>NUCLEOTIDE SEQUENCE [LARGE SCALE GENOMIC DNA]</scope>
    <source>
        <strain evidence="12 13">JC271</strain>
    </source>
</reference>
<dbReference type="InterPro" id="IPR035906">
    <property type="entry name" value="MetI-like_sf"/>
</dbReference>
<gene>
    <name evidence="12" type="ORF">SP90_09920</name>
</gene>
<dbReference type="InterPro" id="IPR000515">
    <property type="entry name" value="MetI-like"/>
</dbReference>
<dbReference type="SUPFAM" id="SSF161098">
    <property type="entry name" value="MetI-like"/>
    <property type="match status" value="1"/>
</dbReference>
<comment type="caution">
    <text evidence="12">The sequence shown here is derived from an EMBL/GenBank/DDBJ whole genome shotgun (WGS) entry which is preliminary data.</text>
</comment>
<comment type="similarity">
    <text evidence="3">Belongs to the binding-protein-dependent transport system permease family. HisMQ subfamily.</text>
</comment>
<dbReference type="PANTHER" id="PTHR30614">
    <property type="entry name" value="MEMBRANE COMPONENT OF AMINO ACID ABC TRANSPORTER"/>
    <property type="match status" value="1"/>
</dbReference>
<dbReference type="InterPro" id="IPR010065">
    <property type="entry name" value="AA_ABC_transptr_permease_3TM"/>
</dbReference>
<evidence type="ECO:0000313" key="12">
    <source>
        <dbReference type="EMBL" id="OBQ50226.1"/>
    </source>
</evidence>
<comment type="function">
    <text evidence="1">Part of the binding-protein-dependent transport system for glutamine; probably responsible for the translocation of the substrate across the membrane.</text>
</comment>
<dbReference type="GO" id="GO:0006865">
    <property type="term" value="P:amino acid transport"/>
    <property type="evidence" value="ECO:0007669"/>
    <property type="project" value="UniProtKB-KW"/>
</dbReference>
<comment type="subcellular location">
    <subcellularLocation>
        <location evidence="2">Cell inner membrane</location>
        <topology evidence="2">Multi-pass membrane protein</topology>
    </subcellularLocation>
    <subcellularLocation>
        <location evidence="10">Cell membrane</location>
        <topology evidence="10">Multi-pass membrane protein</topology>
    </subcellularLocation>
</comment>
<keyword evidence="13" id="KW-1185">Reference proteome</keyword>
<keyword evidence="5" id="KW-1003">Cell membrane</keyword>
<feature type="transmembrane region" description="Helical" evidence="10">
    <location>
        <begin position="9"/>
        <end position="28"/>
    </location>
</feature>
<name>A0A1B7XC13_9BACT</name>
<dbReference type="PATRIC" id="fig|1560234.3.peg.820"/>
<evidence type="ECO:0000256" key="4">
    <source>
        <dbReference type="ARBA" id="ARBA00022448"/>
    </source>
</evidence>
<evidence type="ECO:0000256" key="8">
    <source>
        <dbReference type="ARBA" id="ARBA00022989"/>
    </source>
</evidence>
<dbReference type="GO" id="GO:0022857">
    <property type="term" value="F:transmembrane transporter activity"/>
    <property type="evidence" value="ECO:0007669"/>
    <property type="project" value="InterPro"/>
</dbReference>
<evidence type="ECO:0000256" key="3">
    <source>
        <dbReference type="ARBA" id="ARBA00010072"/>
    </source>
</evidence>
<evidence type="ECO:0000256" key="10">
    <source>
        <dbReference type="RuleBase" id="RU363032"/>
    </source>
</evidence>
<keyword evidence="7" id="KW-0029">Amino-acid transport</keyword>
<keyword evidence="8 10" id="KW-1133">Transmembrane helix</keyword>
<dbReference type="RefSeq" id="WP_066855248.1">
    <property type="nucleotide sequence ID" value="NZ_JXMS01000016.1"/>
</dbReference>
<protein>
    <submittedName>
        <fullName evidence="12">Amino acid ABC transporter permease</fullName>
    </submittedName>
</protein>
<evidence type="ECO:0000256" key="5">
    <source>
        <dbReference type="ARBA" id="ARBA00022475"/>
    </source>
</evidence>
<feature type="domain" description="ABC transmembrane type-1" evidence="11">
    <location>
        <begin position="64"/>
        <end position="280"/>
    </location>
</feature>
<keyword evidence="6 10" id="KW-0812">Transmembrane</keyword>
<dbReference type="STRING" id="1560234.SP90_09920"/>
<keyword evidence="9 10" id="KW-0472">Membrane</keyword>
<dbReference type="PROSITE" id="PS50928">
    <property type="entry name" value="ABC_TM1"/>
    <property type="match status" value="1"/>
</dbReference>
<dbReference type="AlphaFoldDB" id="A0A1B7XC13"/>
<organism evidence="12 13">
    <name type="scientific">Halodesulfovibrio spirochaetisodalis</name>
    <dbReference type="NCBI Taxonomy" id="1560234"/>
    <lineage>
        <taxon>Bacteria</taxon>
        <taxon>Pseudomonadati</taxon>
        <taxon>Thermodesulfobacteriota</taxon>
        <taxon>Desulfovibrionia</taxon>
        <taxon>Desulfovibrionales</taxon>
        <taxon>Desulfovibrionaceae</taxon>
        <taxon>Halodesulfovibrio</taxon>
    </lineage>
</organism>
<feature type="transmembrane region" description="Helical" evidence="10">
    <location>
        <begin position="112"/>
        <end position="133"/>
    </location>
</feature>
<accession>A0A1B7XC13</accession>
<dbReference type="Pfam" id="PF00528">
    <property type="entry name" value="BPD_transp_1"/>
    <property type="match status" value="1"/>
</dbReference>
<dbReference type="OrthoDB" id="5470298at2"/>
<evidence type="ECO:0000256" key="7">
    <source>
        <dbReference type="ARBA" id="ARBA00022970"/>
    </source>
</evidence>
<feature type="transmembrane region" description="Helical" evidence="10">
    <location>
        <begin position="261"/>
        <end position="283"/>
    </location>
</feature>
<dbReference type="Gene3D" id="1.10.3720.10">
    <property type="entry name" value="MetI-like"/>
    <property type="match status" value="1"/>
</dbReference>
<dbReference type="Proteomes" id="UP000091979">
    <property type="component" value="Unassembled WGS sequence"/>
</dbReference>
<evidence type="ECO:0000313" key="13">
    <source>
        <dbReference type="Proteomes" id="UP000091979"/>
    </source>
</evidence>
<proteinExistence type="inferred from homology"/>
<keyword evidence="4 10" id="KW-0813">Transport</keyword>
<dbReference type="NCBIfam" id="TIGR01726">
    <property type="entry name" value="HEQRo_perm_3TM"/>
    <property type="match status" value="1"/>
</dbReference>
<evidence type="ECO:0000259" key="11">
    <source>
        <dbReference type="PROSITE" id="PS50928"/>
    </source>
</evidence>
<evidence type="ECO:0000256" key="6">
    <source>
        <dbReference type="ARBA" id="ARBA00022692"/>
    </source>
</evidence>
<feature type="transmembrane region" description="Helical" evidence="10">
    <location>
        <begin position="70"/>
        <end position="91"/>
    </location>
</feature>